<keyword evidence="5 6" id="KW-0472">Membrane</keyword>
<protein>
    <recommendedName>
        <fullName evidence="9">ATP synthase subunit</fullName>
    </recommendedName>
</protein>
<evidence type="ECO:0000256" key="3">
    <source>
        <dbReference type="ARBA" id="ARBA00022692"/>
    </source>
</evidence>
<gene>
    <name evidence="7" type="ORF">BACCIP111895_01085</name>
</gene>
<evidence type="ECO:0000256" key="5">
    <source>
        <dbReference type="ARBA" id="ARBA00023136"/>
    </source>
</evidence>
<dbReference type="Proteomes" id="UP000838308">
    <property type="component" value="Unassembled WGS sequence"/>
</dbReference>
<dbReference type="RefSeq" id="WP_248734270.1">
    <property type="nucleotide sequence ID" value="NZ_CALBWS010000004.1"/>
</dbReference>
<evidence type="ECO:0000256" key="2">
    <source>
        <dbReference type="ARBA" id="ARBA00022475"/>
    </source>
</evidence>
<name>A0ABM9EP80_9BACI</name>
<keyword evidence="2" id="KW-1003">Cell membrane</keyword>
<comment type="caution">
    <text evidence="7">The sequence shown here is derived from an EMBL/GenBank/DDBJ whole genome shotgun (WGS) entry which is preliminary data.</text>
</comment>
<feature type="transmembrane region" description="Helical" evidence="6">
    <location>
        <begin position="12"/>
        <end position="28"/>
    </location>
</feature>
<keyword evidence="8" id="KW-1185">Reference proteome</keyword>
<dbReference type="InterPro" id="IPR039072">
    <property type="entry name" value="ATP_synth_I_Bacilli"/>
</dbReference>
<feature type="transmembrane region" description="Helical" evidence="6">
    <location>
        <begin position="74"/>
        <end position="91"/>
    </location>
</feature>
<comment type="subcellular location">
    <subcellularLocation>
        <location evidence="1">Cell membrane</location>
        <topology evidence="1">Multi-pass membrane protein</topology>
    </subcellularLocation>
</comment>
<evidence type="ECO:0000256" key="6">
    <source>
        <dbReference type="SAM" id="Phobius"/>
    </source>
</evidence>
<proteinExistence type="predicted"/>
<dbReference type="Pfam" id="PF03899">
    <property type="entry name" value="ATP-synt_I"/>
    <property type="match status" value="1"/>
</dbReference>
<keyword evidence="3 6" id="KW-0812">Transmembrane</keyword>
<feature type="transmembrane region" description="Helical" evidence="6">
    <location>
        <begin position="97"/>
        <end position="118"/>
    </location>
</feature>
<accession>A0ABM9EP80</accession>
<evidence type="ECO:0000256" key="4">
    <source>
        <dbReference type="ARBA" id="ARBA00022989"/>
    </source>
</evidence>
<keyword evidence="4 6" id="KW-1133">Transmembrane helix</keyword>
<dbReference type="PANTHER" id="PTHR40035:SF1">
    <property type="entry name" value="ATP SYNTHASE PROTEIN I"/>
    <property type="match status" value="1"/>
</dbReference>
<evidence type="ECO:0000313" key="8">
    <source>
        <dbReference type="Proteomes" id="UP000838308"/>
    </source>
</evidence>
<reference evidence="7" key="1">
    <citation type="submission" date="2022-04" db="EMBL/GenBank/DDBJ databases">
        <authorList>
            <person name="Criscuolo A."/>
        </authorList>
    </citation>
    <scope>NUCLEOTIDE SEQUENCE</scope>
    <source>
        <strain evidence="7">CIP111895</strain>
    </source>
</reference>
<feature type="transmembrane region" description="Helical" evidence="6">
    <location>
        <begin position="34"/>
        <end position="53"/>
    </location>
</feature>
<dbReference type="PANTHER" id="PTHR40035">
    <property type="entry name" value="ATP SYNTHASE PROTEIN I"/>
    <property type="match status" value="1"/>
</dbReference>
<dbReference type="EMBL" id="CALBWS010000004">
    <property type="protein sequence ID" value="CAH2713931.1"/>
    <property type="molecule type" value="Genomic_DNA"/>
</dbReference>
<sequence length="126" mass="14554">MPELQLMFARQRRWMFSLLSIYVLGWGFTSYQSIFLGLVLGTSLSLFNLWLMVRKMDKFGDAVSQGKKVRSLGSFSRFATAALAVMIAMRYPEHFSLITMVIGLMTSYIVIIIDFFYFTALKIHKK</sequence>
<organism evidence="7 8">
    <name type="scientific">Neobacillus rhizosphaerae</name>
    <dbReference type="NCBI Taxonomy" id="2880965"/>
    <lineage>
        <taxon>Bacteria</taxon>
        <taxon>Bacillati</taxon>
        <taxon>Bacillota</taxon>
        <taxon>Bacilli</taxon>
        <taxon>Bacillales</taxon>
        <taxon>Bacillaceae</taxon>
        <taxon>Neobacillus</taxon>
    </lineage>
</organism>
<evidence type="ECO:0000313" key="7">
    <source>
        <dbReference type="EMBL" id="CAH2713931.1"/>
    </source>
</evidence>
<evidence type="ECO:0000256" key="1">
    <source>
        <dbReference type="ARBA" id="ARBA00004651"/>
    </source>
</evidence>
<evidence type="ECO:0008006" key="9">
    <source>
        <dbReference type="Google" id="ProtNLM"/>
    </source>
</evidence>
<dbReference type="InterPro" id="IPR005598">
    <property type="entry name" value="ATP_synth_I"/>
</dbReference>